<feature type="compositionally biased region" description="Pro residues" evidence="1">
    <location>
        <begin position="26"/>
        <end position="41"/>
    </location>
</feature>
<evidence type="ECO:0000256" key="1">
    <source>
        <dbReference type="SAM" id="MobiDB-lite"/>
    </source>
</evidence>
<evidence type="ECO:0000313" key="3">
    <source>
        <dbReference type="Proteomes" id="UP000076503"/>
    </source>
</evidence>
<gene>
    <name evidence="2" type="ORF">N476_17210</name>
</gene>
<feature type="region of interest" description="Disordered" evidence="1">
    <location>
        <begin position="1"/>
        <end position="59"/>
    </location>
</feature>
<evidence type="ECO:0008006" key="4">
    <source>
        <dbReference type="Google" id="ProtNLM"/>
    </source>
</evidence>
<proteinExistence type="predicted"/>
<dbReference type="PATRIC" id="fig|1365251.3.peg.2741"/>
<organism evidence="2 3">
    <name type="scientific">Pseudoalteromonas luteoviolacea H33</name>
    <dbReference type="NCBI Taxonomy" id="1365251"/>
    <lineage>
        <taxon>Bacteria</taxon>
        <taxon>Pseudomonadati</taxon>
        <taxon>Pseudomonadota</taxon>
        <taxon>Gammaproteobacteria</taxon>
        <taxon>Alteromonadales</taxon>
        <taxon>Pseudoalteromonadaceae</taxon>
        <taxon>Pseudoalteromonas</taxon>
    </lineage>
</organism>
<dbReference type="Pfam" id="PF22352">
    <property type="entry name" value="K319L-like_PKD"/>
    <property type="match status" value="1"/>
</dbReference>
<reference evidence="2 3" key="1">
    <citation type="submission" date="2013-07" db="EMBL/GenBank/DDBJ databases">
        <title>Comparative Genomic and Metabolomic Analysis of Twelve Strains of Pseudoalteromonas luteoviolacea.</title>
        <authorList>
            <person name="Vynne N.G."/>
            <person name="Mansson M."/>
            <person name="Gram L."/>
        </authorList>
    </citation>
    <scope>NUCLEOTIDE SEQUENCE [LARGE SCALE GENOMIC DNA]</scope>
    <source>
        <strain evidence="2 3">H33</strain>
    </source>
</reference>
<dbReference type="Proteomes" id="UP000076503">
    <property type="component" value="Unassembled WGS sequence"/>
</dbReference>
<protein>
    <recommendedName>
        <fullName evidence="4">Ig-like domain-containing protein</fullName>
    </recommendedName>
</protein>
<name>A0A161Y4A0_9GAMM</name>
<evidence type="ECO:0000313" key="2">
    <source>
        <dbReference type="EMBL" id="KZN50086.1"/>
    </source>
</evidence>
<sequence length="1323" mass="147206">MGCGGSSEEPKPQSTSTETSMVTPQPTVPEPQPTVPEPQPIVPDNQKPTVGIEGEPSGQERQTLVLVANASDIDGSIASYQWQHNSELTISLTGVDSQKLEIITPDIQKDTDITFTVTVTDNHGATETATHSVTFERNEIVVQLQGLVTDQPIPDATVTATIGDEQFTATANAQGEYTLDIVVDESSQAALVELHAQGAGAQSRVEFVSQLPSMDVVVSKAGEDKVLLATELFGVNITNVTTAEYVQLSEHEGAFDSQAQFQDTLLLVDTTEKMKLATLIKALVDNNIELMPAQFSSTLSLARDSVGAEQLYSVLEMTHPELLTKASEELLKDTTLLPGFASELTGDYILTIPNNMHGLLANLSFNEDGTGTIVTVETSNFHWEKIGQVITLSFAEPVEVVPQGIQSDYGPSAKTVLNNLTLTLLEERSGLIISQVSYEYDLIIEFLPDPIRFNVDAFAHLLQTTSSAPLDEEAMVGVWHVQHHMLGHSFGEAVKLELFEDGTANQDSGNISWQWQLTETELVLESGNKKLTYQVLDHASGSFNTMVVGHLKETDSIINGAMFVKQQALSFDSFDFIGSWMSTNSQNASQQMLFFEDNSYLIQINYSNVWTLEQGKLELGAFFWNEENVNHCDTAQKSCQFRSSGVFELVGVFGNDIAVKHIQSTHHYGAEPEFQSYLKFFTVHTEDGQQLLNNLMPHGFTSMLYGQNDTLKFEMDCFNGPCHLVIEYKDIAYRVEDKGSYLVLSNDAGEQLLLSMRALSSTEFAVCIRFTSGQCDESNTAVFSSEGPELDFSVTIEGQGELITHTDKPRLGKLLSLTVEPGNGYVVSDISGCNGYFQKHSLRFEAYTPTMSCHIKAKFIKESDFIGQLRLLRKGFYAPEHFDIDVRPSGDGRVSRVNLYSNFTWQATEDGGITAQLTQPVKVSVDRLTDNSDIYYDVEITGFDLKNHAEGVEVTWHRQLSKDGEVHRADSLVDVLDDIRDFTNVSLTEAHFVGAWSLGYGEAEYYYFSKHQDKDEFLSWSEAYQLVLKENGEGEIQNDGKTTSINWSWHGNYIEIVEKDGYNNTVHISLLSELDGGYQFNADFENLPYSATLNNGAGVMVKHQIRAPEIANTVSVWRFKNGPELEVLDGMELYTNGVARMGAAVRYSHTYFDDNKLYLQDFWNVETNQRDTNCTIEQPECVEQAYQRITPLAQGERTLFALSAIKTIDGQAESSRLRVIARGGEGSFTQFEPFMLSNFSLYERAGENISHWRTWYSNGIYKILTPYGEGDTQIDEAGRIKYGYQGEYYYIQLLAASSDGLKVCHYAESDACTEANETFLSYQ</sequence>
<comment type="caution">
    <text evidence="2">The sequence shown here is derived from an EMBL/GenBank/DDBJ whole genome shotgun (WGS) entry which is preliminary data.</text>
</comment>
<dbReference type="InterPro" id="IPR013783">
    <property type="entry name" value="Ig-like_fold"/>
</dbReference>
<feature type="compositionally biased region" description="Polar residues" evidence="1">
    <location>
        <begin position="12"/>
        <end position="21"/>
    </location>
</feature>
<accession>A0A161Y4A0</accession>
<dbReference type="Gene3D" id="2.60.40.10">
    <property type="entry name" value="Immunoglobulins"/>
    <property type="match status" value="1"/>
</dbReference>
<dbReference type="EMBL" id="AUXZ01000077">
    <property type="protein sequence ID" value="KZN50086.1"/>
    <property type="molecule type" value="Genomic_DNA"/>
</dbReference>